<dbReference type="EMBL" id="PIQH01000010">
    <property type="protein sequence ID" value="RUO78796.1"/>
    <property type="molecule type" value="Genomic_DNA"/>
</dbReference>
<name>A0A432ZLE4_9GAMM</name>
<dbReference type="RefSeq" id="WP_126842577.1">
    <property type="nucleotide sequence ID" value="NZ_PIQH01000010.1"/>
</dbReference>
<dbReference type="GO" id="GO:0046872">
    <property type="term" value="F:metal ion binding"/>
    <property type="evidence" value="ECO:0007669"/>
    <property type="project" value="UniProtKB-KW"/>
</dbReference>
<keyword evidence="6" id="KW-1185">Reference proteome</keyword>
<proteinExistence type="inferred from homology"/>
<feature type="binding site" evidence="4">
    <location>
        <position position="93"/>
    </location>
    <ligand>
        <name>a divalent metal cation</name>
        <dbReference type="ChEBI" id="CHEBI:60240"/>
        <label>1</label>
    </ligand>
</feature>
<dbReference type="Proteomes" id="UP000287996">
    <property type="component" value="Unassembled WGS sequence"/>
</dbReference>
<evidence type="ECO:0000256" key="4">
    <source>
        <dbReference type="PIRSR" id="PIRSR005902-1"/>
    </source>
</evidence>
<evidence type="ECO:0000313" key="5">
    <source>
        <dbReference type="EMBL" id="RUO78796.1"/>
    </source>
</evidence>
<evidence type="ECO:0000256" key="2">
    <source>
        <dbReference type="ARBA" id="ARBA00022723"/>
    </source>
</evidence>
<protein>
    <submittedName>
        <fullName evidence="5">TatD family deoxyribonuclease</fullName>
    </submittedName>
</protein>
<dbReference type="OrthoDB" id="9810005at2"/>
<comment type="similarity">
    <text evidence="1">Belongs to the metallo-dependent hydrolases superfamily. TatD-type hydrolase family.</text>
</comment>
<keyword evidence="3" id="KW-0378">Hydrolase</keyword>
<dbReference type="Gene3D" id="3.20.20.140">
    <property type="entry name" value="Metal-dependent hydrolases"/>
    <property type="match status" value="1"/>
</dbReference>
<dbReference type="PIRSF" id="PIRSF005902">
    <property type="entry name" value="DNase_TatD"/>
    <property type="match status" value="1"/>
</dbReference>
<feature type="binding site" evidence="4">
    <location>
        <position position="151"/>
    </location>
    <ligand>
        <name>a divalent metal cation</name>
        <dbReference type="ChEBI" id="CHEBI:60240"/>
        <label>2</label>
    </ligand>
</feature>
<dbReference type="InterPro" id="IPR032466">
    <property type="entry name" value="Metal_Hydrolase"/>
</dbReference>
<evidence type="ECO:0000256" key="3">
    <source>
        <dbReference type="ARBA" id="ARBA00022801"/>
    </source>
</evidence>
<keyword evidence="2 4" id="KW-0479">Metal-binding</keyword>
<comment type="caution">
    <text evidence="5">The sequence shown here is derived from an EMBL/GenBank/DDBJ whole genome shotgun (WGS) entry which is preliminary data.</text>
</comment>
<dbReference type="FunFam" id="3.20.20.140:FF:000005">
    <property type="entry name" value="TatD family hydrolase"/>
    <property type="match status" value="1"/>
</dbReference>
<organism evidence="5 6">
    <name type="scientific">Idiomarina tyrosinivorans</name>
    <dbReference type="NCBI Taxonomy" id="1445662"/>
    <lineage>
        <taxon>Bacteria</taxon>
        <taxon>Pseudomonadati</taxon>
        <taxon>Pseudomonadota</taxon>
        <taxon>Gammaproteobacteria</taxon>
        <taxon>Alteromonadales</taxon>
        <taxon>Idiomarinaceae</taxon>
        <taxon>Idiomarina</taxon>
    </lineage>
</organism>
<dbReference type="PANTHER" id="PTHR46124:SF3">
    <property type="entry name" value="HYDROLASE"/>
    <property type="match status" value="1"/>
</dbReference>
<accession>A0A432ZLE4</accession>
<sequence length="258" mass="28792">MAIIDTHSHLFFASFDDDRDQVISAAQAQGVEQIWMAGVARESWQTQASLAANDSRLRNAYGLHPYFIEQHQQSDVDALAQWLADHDAIAVGEIGLDATCAHFDKQRSLFIEQLKLAKKLQLPVILHHRKTLDEMIPLLKQYGPEQGGIIHAFSGSAQQLQHYTALNYLIGVGGVITYSRAQKTRAAIANASLDCLLLETDSPDMPIAGYQGQRNEPKRIKQVLDALVELRPEAAAEVEQQLFQTSHQFLLRAKARNQ</sequence>
<feature type="binding site" evidence="4">
    <location>
        <position position="201"/>
    </location>
    <ligand>
        <name>a divalent metal cation</name>
        <dbReference type="ChEBI" id="CHEBI:60240"/>
        <label>1</label>
    </ligand>
</feature>
<dbReference type="AlphaFoldDB" id="A0A432ZLE4"/>
<feature type="binding site" evidence="4">
    <location>
        <position position="7"/>
    </location>
    <ligand>
        <name>a divalent metal cation</name>
        <dbReference type="ChEBI" id="CHEBI:60240"/>
        <label>1</label>
    </ligand>
</feature>
<evidence type="ECO:0000256" key="1">
    <source>
        <dbReference type="ARBA" id="ARBA00009275"/>
    </source>
</evidence>
<dbReference type="Pfam" id="PF01026">
    <property type="entry name" value="TatD_DNase"/>
    <property type="match status" value="1"/>
</dbReference>
<feature type="binding site" evidence="4">
    <location>
        <position position="127"/>
    </location>
    <ligand>
        <name>a divalent metal cation</name>
        <dbReference type="ChEBI" id="CHEBI:60240"/>
        <label>2</label>
    </ligand>
</feature>
<dbReference type="InterPro" id="IPR018228">
    <property type="entry name" value="DNase_TatD-rel_CS"/>
</dbReference>
<evidence type="ECO:0000313" key="6">
    <source>
        <dbReference type="Proteomes" id="UP000287996"/>
    </source>
</evidence>
<dbReference type="CDD" id="cd01310">
    <property type="entry name" value="TatD_DNAse"/>
    <property type="match status" value="1"/>
</dbReference>
<dbReference type="PROSITE" id="PS01090">
    <property type="entry name" value="TATD_2"/>
    <property type="match status" value="1"/>
</dbReference>
<gene>
    <name evidence="5" type="ORF">CWI84_10690</name>
</gene>
<dbReference type="GO" id="GO:0016788">
    <property type="term" value="F:hydrolase activity, acting on ester bonds"/>
    <property type="evidence" value="ECO:0007669"/>
    <property type="project" value="InterPro"/>
</dbReference>
<dbReference type="GO" id="GO:0005829">
    <property type="term" value="C:cytosol"/>
    <property type="evidence" value="ECO:0007669"/>
    <property type="project" value="TreeGrafter"/>
</dbReference>
<reference evidence="5 6" key="1">
    <citation type="journal article" date="2011" name="Front. Microbiol.">
        <title>Genomic signatures of strain selection and enhancement in Bacillus atrophaeus var. globigii, a historical biowarfare simulant.</title>
        <authorList>
            <person name="Gibbons H.S."/>
            <person name="Broomall S.M."/>
            <person name="McNew L.A."/>
            <person name="Daligault H."/>
            <person name="Chapman C."/>
            <person name="Bruce D."/>
            <person name="Karavis M."/>
            <person name="Krepps M."/>
            <person name="McGregor P.A."/>
            <person name="Hong C."/>
            <person name="Park K.H."/>
            <person name="Akmal A."/>
            <person name="Feldman A."/>
            <person name="Lin J.S."/>
            <person name="Chang W.E."/>
            <person name="Higgs B.W."/>
            <person name="Demirev P."/>
            <person name="Lindquist J."/>
            <person name="Liem A."/>
            <person name="Fochler E."/>
            <person name="Read T.D."/>
            <person name="Tapia R."/>
            <person name="Johnson S."/>
            <person name="Bishop-Lilly K.A."/>
            <person name="Detter C."/>
            <person name="Han C."/>
            <person name="Sozhamannan S."/>
            <person name="Rosenzweig C.N."/>
            <person name="Skowronski E.W."/>
        </authorList>
    </citation>
    <scope>NUCLEOTIDE SEQUENCE [LARGE SCALE GENOMIC DNA]</scope>
    <source>
        <strain evidence="5 6">CC-PW-9</strain>
    </source>
</reference>
<feature type="binding site" evidence="4">
    <location>
        <position position="9"/>
    </location>
    <ligand>
        <name>a divalent metal cation</name>
        <dbReference type="ChEBI" id="CHEBI:60240"/>
        <label>1</label>
    </ligand>
</feature>
<dbReference type="PANTHER" id="PTHR46124">
    <property type="entry name" value="D-AMINOACYL-TRNA DEACYLASE"/>
    <property type="match status" value="1"/>
</dbReference>
<dbReference type="InterPro" id="IPR001130">
    <property type="entry name" value="TatD-like"/>
</dbReference>
<dbReference type="SUPFAM" id="SSF51556">
    <property type="entry name" value="Metallo-dependent hydrolases"/>
    <property type="match status" value="1"/>
</dbReference>